<dbReference type="InterPro" id="IPR036249">
    <property type="entry name" value="Thioredoxin-like_sf"/>
</dbReference>
<dbReference type="GO" id="GO:0004364">
    <property type="term" value="F:glutathione transferase activity"/>
    <property type="evidence" value="ECO:0007669"/>
    <property type="project" value="TreeGrafter"/>
</dbReference>
<reference evidence="4 5" key="1">
    <citation type="submission" date="2015-07" db="EMBL/GenBank/DDBJ databases">
        <title>The genome of Melipona quadrifasciata.</title>
        <authorList>
            <person name="Pan H."/>
            <person name="Kapheim K."/>
        </authorList>
    </citation>
    <scope>NUCLEOTIDE SEQUENCE [LARGE SCALE GENOMIC DNA]</scope>
    <source>
        <strain evidence="4">0111107301</strain>
        <tissue evidence="4">Whole body</tissue>
    </source>
</reference>
<dbReference type="InterPro" id="IPR004046">
    <property type="entry name" value="GST_C"/>
</dbReference>
<dbReference type="Pfam" id="PF13409">
    <property type="entry name" value="GST_N_2"/>
    <property type="match status" value="1"/>
</dbReference>
<dbReference type="PROSITE" id="PS50404">
    <property type="entry name" value="GST_NTER"/>
    <property type="match status" value="1"/>
</dbReference>
<dbReference type="InterPro" id="IPR036282">
    <property type="entry name" value="Glutathione-S-Trfase_C_sf"/>
</dbReference>
<dbReference type="SFLD" id="SFLDG00358">
    <property type="entry name" value="Main_(cytGST)"/>
    <property type="match status" value="1"/>
</dbReference>
<dbReference type="InterPro" id="IPR004045">
    <property type="entry name" value="Glutathione_S-Trfase_N"/>
</dbReference>
<dbReference type="InterPro" id="IPR010987">
    <property type="entry name" value="Glutathione-S-Trfase_C-like"/>
</dbReference>
<dbReference type="STRING" id="166423.A0A0N0BJY6"/>
<dbReference type="PANTHER" id="PTHR43969:SF9">
    <property type="entry name" value="GLUTATHIONE S TRANSFERASE D10, ISOFORM A-RELATED"/>
    <property type="match status" value="1"/>
</dbReference>
<dbReference type="Gene3D" id="3.40.30.10">
    <property type="entry name" value="Glutaredoxin"/>
    <property type="match status" value="1"/>
</dbReference>
<sequence>MPIDSYETTQSPPCRIVRLAAAALGVELNLKQISFENQEHLTPEYLKMNPQHTIPTINDNGFIMSERFRFRLDLDYAIKLTRAIITYLANQYGKDDSLYPKDPKKRALVDQRLYFDACTLYKVALDYYYPIVMYKAPKDSTKYVAIGTALSFLEQFLEGQDYVAGKTMTLADLAIVVTISTLEVLNYDLSKYKNVIRWFARIKSEAPNYEDNDAGAKKFKQWSEDMMKN</sequence>
<keyword evidence="4" id="KW-0808">Transferase</keyword>
<dbReference type="PANTHER" id="PTHR43969">
    <property type="entry name" value="GLUTATHIONE S TRANSFERASE D10, ISOFORM A-RELATED"/>
    <property type="match status" value="1"/>
</dbReference>
<dbReference type="Gene3D" id="1.20.1050.10">
    <property type="match status" value="1"/>
</dbReference>
<keyword evidence="5" id="KW-1185">Reference proteome</keyword>
<dbReference type="EMBL" id="KQ435710">
    <property type="protein sequence ID" value="KOX79792.1"/>
    <property type="molecule type" value="Genomic_DNA"/>
</dbReference>
<feature type="domain" description="GST N-terminal" evidence="2">
    <location>
        <begin position="1"/>
        <end position="96"/>
    </location>
</feature>
<dbReference type="SUPFAM" id="SSF47616">
    <property type="entry name" value="GST C-terminal domain-like"/>
    <property type="match status" value="1"/>
</dbReference>
<accession>A0A0N0BJY6</accession>
<dbReference type="SFLD" id="SFLDG01153">
    <property type="entry name" value="Main.4:_Theta-like"/>
    <property type="match status" value="1"/>
</dbReference>
<gene>
    <name evidence="4" type="ORF">WN51_11402</name>
</gene>
<dbReference type="AlphaFoldDB" id="A0A0N0BJY6"/>
<protein>
    <submittedName>
        <fullName evidence="4">Glutathione S-transferase 1-1</fullName>
    </submittedName>
</protein>
<name>A0A0N0BJY6_9HYME</name>
<evidence type="ECO:0000313" key="5">
    <source>
        <dbReference type="Proteomes" id="UP000053105"/>
    </source>
</evidence>
<comment type="subunit">
    <text evidence="1">Homodimer.</text>
</comment>
<dbReference type="OrthoDB" id="2309723at2759"/>
<evidence type="ECO:0000259" key="2">
    <source>
        <dbReference type="PROSITE" id="PS50404"/>
    </source>
</evidence>
<dbReference type="InterPro" id="IPR040079">
    <property type="entry name" value="Glutathione_S-Trfase"/>
</dbReference>
<evidence type="ECO:0000313" key="4">
    <source>
        <dbReference type="EMBL" id="KOX79792.1"/>
    </source>
</evidence>
<dbReference type="GO" id="GO:0006749">
    <property type="term" value="P:glutathione metabolic process"/>
    <property type="evidence" value="ECO:0007669"/>
    <property type="project" value="TreeGrafter"/>
</dbReference>
<dbReference type="SFLD" id="SFLDS00019">
    <property type="entry name" value="Glutathione_Transferase_(cytos"/>
    <property type="match status" value="1"/>
</dbReference>
<feature type="domain" description="GST C-terminal" evidence="3">
    <location>
        <begin position="102"/>
        <end position="224"/>
    </location>
</feature>
<dbReference type="Pfam" id="PF00043">
    <property type="entry name" value="GST_C"/>
    <property type="match status" value="1"/>
</dbReference>
<dbReference type="CDD" id="cd03177">
    <property type="entry name" value="GST_C_Delta_Epsilon"/>
    <property type="match status" value="1"/>
</dbReference>
<evidence type="ECO:0000256" key="1">
    <source>
        <dbReference type="ARBA" id="ARBA00011738"/>
    </source>
</evidence>
<dbReference type="SUPFAM" id="SSF52833">
    <property type="entry name" value="Thioredoxin-like"/>
    <property type="match status" value="1"/>
</dbReference>
<proteinExistence type="predicted"/>
<dbReference type="FunFam" id="1.20.1050.10:FF:000007">
    <property type="entry name" value="Glutathione S-transferase 1-1"/>
    <property type="match status" value="1"/>
</dbReference>
<dbReference type="PROSITE" id="PS50405">
    <property type="entry name" value="GST_CTER"/>
    <property type="match status" value="1"/>
</dbReference>
<organism evidence="4 5">
    <name type="scientific">Melipona quadrifasciata</name>
    <dbReference type="NCBI Taxonomy" id="166423"/>
    <lineage>
        <taxon>Eukaryota</taxon>
        <taxon>Metazoa</taxon>
        <taxon>Ecdysozoa</taxon>
        <taxon>Arthropoda</taxon>
        <taxon>Hexapoda</taxon>
        <taxon>Insecta</taxon>
        <taxon>Pterygota</taxon>
        <taxon>Neoptera</taxon>
        <taxon>Endopterygota</taxon>
        <taxon>Hymenoptera</taxon>
        <taxon>Apocrita</taxon>
        <taxon>Aculeata</taxon>
        <taxon>Apoidea</taxon>
        <taxon>Anthophila</taxon>
        <taxon>Apidae</taxon>
        <taxon>Melipona</taxon>
    </lineage>
</organism>
<evidence type="ECO:0000259" key="3">
    <source>
        <dbReference type="PROSITE" id="PS50405"/>
    </source>
</evidence>
<dbReference type="Proteomes" id="UP000053105">
    <property type="component" value="Unassembled WGS sequence"/>
</dbReference>